<dbReference type="AlphaFoldDB" id="A0A6I8P366"/>
<dbReference type="Ensembl" id="ENSOANT00000062521.1">
    <property type="protein sequence ID" value="ENSOANP00000047427.1"/>
    <property type="gene ID" value="ENSOANG00000038227.1"/>
</dbReference>
<reference evidence="1" key="2">
    <citation type="submission" date="2025-09" db="UniProtKB">
        <authorList>
            <consortium name="Ensembl"/>
        </authorList>
    </citation>
    <scope>IDENTIFICATION</scope>
    <source>
        <strain evidence="1">Glennie</strain>
    </source>
</reference>
<keyword evidence="2" id="KW-1185">Reference proteome</keyword>
<organism evidence="1 2">
    <name type="scientific">Ornithorhynchus anatinus</name>
    <name type="common">Duckbill platypus</name>
    <dbReference type="NCBI Taxonomy" id="9258"/>
    <lineage>
        <taxon>Eukaryota</taxon>
        <taxon>Metazoa</taxon>
        <taxon>Chordata</taxon>
        <taxon>Craniata</taxon>
        <taxon>Vertebrata</taxon>
        <taxon>Euteleostomi</taxon>
        <taxon>Mammalia</taxon>
        <taxon>Monotremata</taxon>
        <taxon>Ornithorhynchidae</taxon>
        <taxon>Ornithorhynchus</taxon>
    </lineage>
</organism>
<dbReference type="Proteomes" id="UP000002279">
    <property type="component" value="Unplaced"/>
</dbReference>
<evidence type="ECO:0000313" key="2">
    <source>
        <dbReference type="Proteomes" id="UP000002279"/>
    </source>
</evidence>
<proteinExistence type="predicted"/>
<dbReference type="Bgee" id="ENSOANG00000038227">
    <property type="expression patterns" value="Expressed in liver and 5 other cell types or tissues"/>
</dbReference>
<dbReference type="GeneTree" id="ENSGT00940000174020"/>
<reference evidence="1" key="1">
    <citation type="submission" date="2025-08" db="UniProtKB">
        <authorList>
            <consortium name="Ensembl"/>
        </authorList>
    </citation>
    <scope>IDENTIFICATION</scope>
    <source>
        <strain evidence="1">Glennie</strain>
    </source>
</reference>
<dbReference type="Gene3D" id="3.10.20.90">
    <property type="entry name" value="Phosphatidylinositol 3-kinase Catalytic Subunit, Chain A, domain 1"/>
    <property type="match status" value="1"/>
</dbReference>
<accession>A0A6I8P366</accession>
<name>A0A6I8P366_ORNAN</name>
<evidence type="ECO:0000313" key="1">
    <source>
        <dbReference type="Ensembl" id="ENSOANP00000047427.1"/>
    </source>
</evidence>
<dbReference type="InParanoid" id="A0A6I8P366"/>
<sequence>MSPQLTVKAYLLGKEESHREIRRFTLGPPEPPGGPGCCDRLLRRLDQVFPALRPGTFQAYYRGGRRCLCQQVCSFPRACSGVTLR</sequence>
<protein>
    <submittedName>
        <fullName evidence="1">Uncharacterized protein</fullName>
    </submittedName>
</protein>